<proteinExistence type="predicted"/>
<sequence length="286" mass="33236">MASQILRTDATLPIFFFKVILKTNLERLKIPNKFTRKYGDGLPNPLLMKLSNGTAWEVKWAKHNREVWLEKGWKEFVQHYSLDHGHLVCFKYEGTSQIHVIIFDQSAVEIDYFCGTDDENDNLVQTEDTADENDNLVQTEDKPNMILDEETQQKAEQIGGENYAQRTSSLNWPTQTRAREIASNFVSCNPFFTVFIKPCHERQYRLCVPDLKDIIGSKKCAVLQLGERSWKVKLLHSTERFRQYRFGAGYYLFSSESELQSGDVCVFELISTKDCVFKVHVFKIDH</sequence>
<dbReference type="InterPro" id="IPR003340">
    <property type="entry name" value="B3_DNA-bd"/>
</dbReference>
<dbReference type="EMBL" id="JABFOF010000003">
    <property type="protein sequence ID" value="KAG2401130.1"/>
    <property type="molecule type" value="Genomic_DNA"/>
</dbReference>
<dbReference type="PANTHER" id="PTHR31920:SF117">
    <property type="entry name" value="TRANSCRIPTIONAL FACTOR FAMILY PROTEIN, PUTATIVE-RELATED"/>
    <property type="match status" value="1"/>
</dbReference>
<gene>
    <name evidence="7" type="ORF">HKW66_Vig0198340</name>
</gene>
<dbReference type="InterPro" id="IPR015300">
    <property type="entry name" value="DNA-bd_pseudobarrel_sf"/>
</dbReference>
<evidence type="ECO:0000313" key="8">
    <source>
        <dbReference type="Proteomes" id="UP000743370"/>
    </source>
</evidence>
<name>A0A8T0KM19_PHAAN</name>
<comment type="caution">
    <text evidence="7">The sequence shown here is derived from an EMBL/GenBank/DDBJ whole genome shotgun (WGS) entry which is preliminary data.</text>
</comment>
<comment type="subcellular location">
    <subcellularLocation>
        <location evidence="1">Nucleus</location>
    </subcellularLocation>
</comment>
<keyword evidence="3" id="KW-0238">DNA-binding</keyword>
<dbReference type="PROSITE" id="PS50863">
    <property type="entry name" value="B3"/>
    <property type="match status" value="2"/>
</dbReference>
<evidence type="ECO:0000256" key="4">
    <source>
        <dbReference type="ARBA" id="ARBA00023163"/>
    </source>
</evidence>
<evidence type="ECO:0000256" key="3">
    <source>
        <dbReference type="ARBA" id="ARBA00023125"/>
    </source>
</evidence>
<evidence type="ECO:0000256" key="2">
    <source>
        <dbReference type="ARBA" id="ARBA00023015"/>
    </source>
</evidence>
<accession>A0A8T0KM19</accession>
<evidence type="ECO:0000256" key="5">
    <source>
        <dbReference type="ARBA" id="ARBA00023242"/>
    </source>
</evidence>
<dbReference type="AlphaFoldDB" id="A0A8T0KM19"/>
<evidence type="ECO:0000313" key="7">
    <source>
        <dbReference type="EMBL" id="KAG2401130.1"/>
    </source>
</evidence>
<feature type="domain" description="TF-B3" evidence="6">
    <location>
        <begin position="13"/>
        <end position="106"/>
    </location>
</feature>
<reference evidence="7 8" key="1">
    <citation type="submission" date="2020-05" db="EMBL/GenBank/DDBJ databases">
        <title>Vigna angularis (adzuki bean) Var. LongXiaoDou No. 4 denovo assembly.</title>
        <authorList>
            <person name="Xiang H."/>
        </authorList>
    </citation>
    <scope>NUCLEOTIDE SEQUENCE [LARGE SCALE GENOMIC DNA]</scope>
    <source>
        <tissue evidence="7">Leaf</tissue>
    </source>
</reference>
<dbReference type="Pfam" id="PF02362">
    <property type="entry name" value="B3"/>
    <property type="match status" value="2"/>
</dbReference>
<evidence type="ECO:0000256" key="1">
    <source>
        <dbReference type="ARBA" id="ARBA00004123"/>
    </source>
</evidence>
<dbReference type="Proteomes" id="UP000743370">
    <property type="component" value="Unassembled WGS sequence"/>
</dbReference>
<dbReference type="Gene3D" id="2.40.330.10">
    <property type="entry name" value="DNA-binding pseudobarrel domain"/>
    <property type="match status" value="2"/>
</dbReference>
<dbReference type="PANTHER" id="PTHR31920">
    <property type="entry name" value="B3 DOMAIN-CONTAINING"/>
    <property type="match status" value="1"/>
</dbReference>
<feature type="domain" description="TF-B3" evidence="6">
    <location>
        <begin position="228"/>
        <end position="285"/>
    </location>
</feature>
<dbReference type="InterPro" id="IPR050655">
    <property type="entry name" value="Plant_B3_domain"/>
</dbReference>
<dbReference type="GO" id="GO:0005634">
    <property type="term" value="C:nucleus"/>
    <property type="evidence" value="ECO:0007669"/>
    <property type="project" value="UniProtKB-SubCell"/>
</dbReference>
<dbReference type="SUPFAM" id="SSF101936">
    <property type="entry name" value="DNA-binding pseudobarrel domain"/>
    <property type="match status" value="2"/>
</dbReference>
<dbReference type="GO" id="GO:0003677">
    <property type="term" value="F:DNA binding"/>
    <property type="evidence" value="ECO:0007669"/>
    <property type="project" value="UniProtKB-KW"/>
</dbReference>
<dbReference type="SMART" id="SM01019">
    <property type="entry name" value="B3"/>
    <property type="match status" value="2"/>
</dbReference>
<organism evidence="7 8">
    <name type="scientific">Phaseolus angularis</name>
    <name type="common">Azuki bean</name>
    <name type="synonym">Vigna angularis</name>
    <dbReference type="NCBI Taxonomy" id="3914"/>
    <lineage>
        <taxon>Eukaryota</taxon>
        <taxon>Viridiplantae</taxon>
        <taxon>Streptophyta</taxon>
        <taxon>Embryophyta</taxon>
        <taxon>Tracheophyta</taxon>
        <taxon>Spermatophyta</taxon>
        <taxon>Magnoliopsida</taxon>
        <taxon>eudicotyledons</taxon>
        <taxon>Gunneridae</taxon>
        <taxon>Pentapetalae</taxon>
        <taxon>rosids</taxon>
        <taxon>fabids</taxon>
        <taxon>Fabales</taxon>
        <taxon>Fabaceae</taxon>
        <taxon>Papilionoideae</taxon>
        <taxon>50 kb inversion clade</taxon>
        <taxon>NPAAA clade</taxon>
        <taxon>indigoferoid/millettioid clade</taxon>
        <taxon>Phaseoleae</taxon>
        <taxon>Vigna</taxon>
    </lineage>
</organism>
<dbReference type="CDD" id="cd10017">
    <property type="entry name" value="B3_DNA"/>
    <property type="match status" value="2"/>
</dbReference>
<protein>
    <submittedName>
        <fullName evidence="7">B3 domain-containing transcription factor VRN1 Protein VERNALIZATION 1</fullName>
    </submittedName>
</protein>
<keyword evidence="2" id="KW-0805">Transcription regulation</keyword>
<evidence type="ECO:0000259" key="6">
    <source>
        <dbReference type="PROSITE" id="PS50863"/>
    </source>
</evidence>
<keyword evidence="4" id="KW-0804">Transcription</keyword>
<keyword evidence="5" id="KW-0539">Nucleus</keyword>